<dbReference type="eggNOG" id="ENOG5033121">
    <property type="taxonomic scope" value="Bacteria"/>
</dbReference>
<dbReference type="Proteomes" id="UP000182135">
    <property type="component" value="Unassembled WGS sequence"/>
</dbReference>
<dbReference type="EMBL" id="FOOE01000011">
    <property type="protein sequence ID" value="SFF81443.1"/>
    <property type="molecule type" value="Genomic_DNA"/>
</dbReference>
<protein>
    <recommendedName>
        <fullName evidence="3">Lipoprotein</fullName>
    </recommendedName>
</protein>
<dbReference type="STRING" id="1529.SAMN04487885_11172"/>
<dbReference type="PROSITE" id="PS51257">
    <property type="entry name" value="PROKAR_LIPOPROTEIN"/>
    <property type="match status" value="1"/>
</dbReference>
<sequence length="364" mass="41829">MGKKFYKSFLIAILGIFLVTMFSSCLSKNKETKENNIDVFNNKEVINFIDSYMEHLFKEEYDEAKSMHLDLEENFEKPDNTLRMMGWKTEEISNAVNGAMVKIMVCKNSKENVVSILEQHDINVQKTDDGYKIKDVKISKEEESFKEGENLRIRQKNNVKTNLLIDKAGLPQYAYPKDDKEKIKETQVSPETQFALSSFNYSGGKIAVSSEDKDAFISIVKLEDDLKVQGKVEDMEKKGKGNGGDSFNNNVREIPIGKEILPLDIIKDAKVELLIFSKDEKFLMIQYKDDSGATKIRCYNSDSGDIIVENLSSEFPSEKYDIFFERFDESNLYLSAREKEYNDVENKVAPVSVKINLKDFKIEK</sequence>
<name>A0A1I2LQP5_9CLOT</name>
<dbReference type="OrthoDB" id="1950593at2"/>
<dbReference type="RefSeq" id="WP_074845454.1">
    <property type="nucleotide sequence ID" value="NZ_FOOE01000011.1"/>
</dbReference>
<organism evidence="1 2">
    <name type="scientific">Clostridium cadaveris</name>
    <dbReference type="NCBI Taxonomy" id="1529"/>
    <lineage>
        <taxon>Bacteria</taxon>
        <taxon>Bacillati</taxon>
        <taxon>Bacillota</taxon>
        <taxon>Clostridia</taxon>
        <taxon>Eubacteriales</taxon>
        <taxon>Clostridiaceae</taxon>
        <taxon>Clostridium</taxon>
    </lineage>
</organism>
<keyword evidence="2" id="KW-1185">Reference proteome</keyword>
<evidence type="ECO:0000313" key="1">
    <source>
        <dbReference type="EMBL" id="SFF81443.1"/>
    </source>
</evidence>
<reference evidence="1 2" key="1">
    <citation type="submission" date="2016-10" db="EMBL/GenBank/DDBJ databases">
        <authorList>
            <person name="de Groot N.N."/>
        </authorList>
    </citation>
    <scope>NUCLEOTIDE SEQUENCE [LARGE SCALE GENOMIC DNA]</scope>
    <source>
        <strain evidence="1 2">NLAE-zl-G419</strain>
    </source>
</reference>
<proteinExistence type="predicted"/>
<dbReference type="AlphaFoldDB" id="A0A1I2LQP5"/>
<evidence type="ECO:0008006" key="3">
    <source>
        <dbReference type="Google" id="ProtNLM"/>
    </source>
</evidence>
<evidence type="ECO:0000313" key="2">
    <source>
        <dbReference type="Proteomes" id="UP000182135"/>
    </source>
</evidence>
<gene>
    <name evidence="1" type="ORF">SAMN04487885_11172</name>
</gene>
<accession>A0A1I2LQP5</accession>